<dbReference type="Proteomes" id="UP000805649">
    <property type="component" value="Unassembled WGS sequence"/>
</dbReference>
<reference evidence="1 2" key="1">
    <citation type="journal article" date="2020" name="Phytopathology">
        <title>Genome Sequence Resources of Colletotrichum truncatum, C. plurivorum, C. musicola, and C. sojae: Four Species Pathogenic to Soybean (Glycine max).</title>
        <authorList>
            <person name="Rogerio F."/>
            <person name="Boufleur T.R."/>
            <person name="Ciampi-Guillardi M."/>
            <person name="Sukno S.A."/>
            <person name="Thon M.R."/>
            <person name="Massola Junior N.S."/>
            <person name="Baroncelli R."/>
        </authorList>
    </citation>
    <scope>NUCLEOTIDE SEQUENCE [LARGE SCALE GENOMIC DNA]</scope>
    <source>
        <strain evidence="1 2">CMES1059</strain>
    </source>
</reference>
<protein>
    <submittedName>
        <fullName evidence="1">Uncharacterized protein</fullName>
    </submittedName>
</protein>
<organism evidence="1 2">
    <name type="scientific">Colletotrichum truncatum</name>
    <name type="common">Anthracnose fungus</name>
    <name type="synonym">Colletotrichum capsici</name>
    <dbReference type="NCBI Taxonomy" id="5467"/>
    <lineage>
        <taxon>Eukaryota</taxon>
        <taxon>Fungi</taxon>
        <taxon>Dikarya</taxon>
        <taxon>Ascomycota</taxon>
        <taxon>Pezizomycotina</taxon>
        <taxon>Sordariomycetes</taxon>
        <taxon>Hypocreomycetidae</taxon>
        <taxon>Glomerellales</taxon>
        <taxon>Glomerellaceae</taxon>
        <taxon>Colletotrichum</taxon>
        <taxon>Colletotrichum truncatum species complex</taxon>
    </lineage>
</organism>
<evidence type="ECO:0000313" key="1">
    <source>
        <dbReference type="EMBL" id="KAL0931490.1"/>
    </source>
</evidence>
<evidence type="ECO:0000313" key="2">
    <source>
        <dbReference type="Proteomes" id="UP000805649"/>
    </source>
</evidence>
<name>A0ACC3YHX9_COLTU</name>
<proteinExistence type="predicted"/>
<gene>
    <name evidence="1" type="ORF">CTRU02_214225</name>
</gene>
<accession>A0ACC3YHX9</accession>
<dbReference type="EMBL" id="VUJX02000010">
    <property type="protein sequence ID" value="KAL0931490.1"/>
    <property type="molecule type" value="Genomic_DNA"/>
</dbReference>
<sequence length="773" mass="87609">MAPPSKAWNHSVDERIKHIAQGLHDAPKFSKKEVPGLQGLLDDYNSKDVDVDYVQFLRRLLRVFKDSETDNAYSKMLKKHTIDEQTRIERFLAGDDPEKVCHDFEMGPSLGCREELARFHDADCVVHVSAQGLKKLKAPIEALAAKEKALIHKVLTGMESFIMGNKDELQGAGITVYYKTEFQNWGLTVKNTPALTCVPRTTKEVQVIVKYAKAHNMSVRCSGFRHSWSPVFAENGYVLISLLGLHEATKLPNITALPLPESPATDLQSIKMMSEKPNENGNYIVRVGAACTNERLRRWCIKNKTVTLPLNVIMVEITLGGSNAPICHGAGRRHQTLSDLVRCIEYIDCNGETRHVSKPEHLRAASGCFGLMGVVTHIHLEMSPMAYALLKPEKVPVAFAVPPPADLNLDSLPPPLTKPWTDLSSQDKQKYQKSFEQRATNDFYSEWFWFPYSDRVWVNCWNDTTDSTGVVDFPDNLHIFFSFIQTFTMNVMQNSELLNRLVDHCFAEAAVTIISRFAMWALPSKAVKTYLPDALHFQRAIQNVRVRDMEVEIPLVAKGGKTPKPNEVVEIDYAPIQRAWWDAILTAYTEENRLKCPMRMPLEMRIMGGSNVIMAPQRGNELGTCSIEVLTLHAASNIWIPFAQQVLDKWMALKDPNTQQPLKIRPHWAKEWKGLTVNGKPWIEKMKNEDYKDEIQEFLTVMSEVGKEAGWTLDDLQNRFSNNLFNDVFFDGISQRKTVVTNVLQSQSVNKLPQVRATTKEVGLDSREDLITL</sequence>
<keyword evidence="2" id="KW-1185">Reference proteome</keyword>
<comment type="caution">
    <text evidence="1">The sequence shown here is derived from an EMBL/GenBank/DDBJ whole genome shotgun (WGS) entry which is preliminary data.</text>
</comment>